<name>A0A315ZEU3_SEDFL</name>
<dbReference type="PROSITE" id="PS51257">
    <property type="entry name" value="PROKAR_LIPOPROTEIN"/>
    <property type="match status" value="1"/>
</dbReference>
<reference evidence="1 2" key="1">
    <citation type="submission" date="2018-03" db="EMBL/GenBank/DDBJ databases">
        <title>Genomic Encyclopedia of Archaeal and Bacterial Type Strains, Phase II (KMG-II): from individual species to whole genera.</title>
        <authorList>
            <person name="Goeker M."/>
        </authorList>
    </citation>
    <scope>NUCLEOTIDE SEQUENCE [LARGE SCALE GENOMIC DNA]</scope>
    <source>
        <strain evidence="1 2">DSM 28229</strain>
    </source>
</reference>
<evidence type="ECO:0000313" key="2">
    <source>
        <dbReference type="Proteomes" id="UP000245535"/>
    </source>
</evidence>
<dbReference type="RefSeq" id="WP_109617631.1">
    <property type="nucleotide sequence ID" value="NZ_QGDO01000002.1"/>
</dbReference>
<sequence length="130" mass="15437">MVKVFYTTLIFFIFISCDTPGRLIIKNNLKNPIHYKSELVIDQGSAKTKVHLDTISTSDERIILFGFGFKWNSDYCQRYYTDRCKYLEFSTLEDTVRFDSPEEILTLFEQNKRGLRNKTVKIKLKKLFEE</sequence>
<comment type="caution">
    <text evidence="1">The sequence shown here is derived from an EMBL/GenBank/DDBJ whole genome shotgun (WGS) entry which is preliminary data.</text>
</comment>
<proteinExistence type="predicted"/>
<evidence type="ECO:0000313" key="1">
    <source>
        <dbReference type="EMBL" id="PWJ43244.1"/>
    </source>
</evidence>
<dbReference type="AlphaFoldDB" id="A0A315ZEU3"/>
<dbReference type="EMBL" id="QGDO01000002">
    <property type="protein sequence ID" value="PWJ43244.1"/>
    <property type="molecule type" value="Genomic_DNA"/>
</dbReference>
<evidence type="ECO:0008006" key="3">
    <source>
        <dbReference type="Google" id="ProtNLM"/>
    </source>
</evidence>
<protein>
    <recommendedName>
        <fullName evidence="3">Lipoprotein</fullName>
    </recommendedName>
</protein>
<dbReference type="Proteomes" id="UP000245535">
    <property type="component" value="Unassembled WGS sequence"/>
</dbReference>
<gene>
    <name evidence="1" type="ORF">BC781_102793</name>
</gene>
<keyword evidence="2" id="KW-1185">Reference proteome</keyword>
<organism evidence="1 2">
    <name type="scientific">Sediminitomix flava</name>
    <dbReference type="NCBI Taxonomy" id="379075"/>
    <lineage>
        <taxon>Bacteria</taxon>
        <taxon>Pseudomonadati</taxon>
        <taxon>Bacteroidota</taxon>
        <taxon>Cytophagia</taxon>
        <taxon>Cytophagales</taxon>
        <taxon>Flammeovirgaceae</taxon>
        <taxon>Sediminitomix</taxon>
    </lineage>
</organism>
<accession>A0A315ZEU3</accession>